<keyword evidence="3" id="KW-1185">Reference proteome</keyword>
<dbReference type="InterPro" id="IPR008685">
    <property type="entry name" value="Centromere_Mis12"/>
</dbReference>
<keyword evidence="1" id="KW-0175">Coiled coil</keyword>
<dbReference type="Pfam" id="PF05859">
    <property type="entry name" value="Mis12"/>
    <property type="match status" value="1"/>
</dbReference>
<reference evidence="2 3" key="1">
    <citation type="journal article" date="2024" name="Ann. Entomol. Soc. Am.">
        <title>Genomic analyses of the southern and eastern yellowjacket wasps (Hymenoptera: Vespidae) reveal evolutionary signatures of social life.</title>
        <authorList>
            <person name="Catto M.A."/>
            <person name="Caine P.B."/>
            <person name="Orr S.E."/>
            <person name="Hunt B.G."/>
            <person name="Goodisman M.A.D."/>
        </authorList>
    </citation>
    <scope>NUCLEOTIDE SEQUENCE [LARGE SCALE GENOMIC DNA]</scope>
    <source>
        <strain evidence="2">233</strain>
        <tissue evidence="2">Head and thorax</tissue>
    </source>
</reference>
<sequence length="259" mass="31065">MTWRLRTSKNAKKKNTKCSCWAFTPEPYTRHGMNFSRWASELWFHVVLIMTRVTLVHRLKSLSPHYHRRMESITRETIESTCKKLCKSLQTKYKYDTEELRELKENETQLIQTYCTRAMPHLKIIEKTITKYISIPKNVLLEEDKCQSIQYTEEEYKRLEEHLENLQQRAKRATILNAALKEELATVDKLQNYINKSNEMCNIIENSSVDQNINSDMFKVFKHYEELYKKLLHLVPKTEKVKYNPFEDFKGNNYDFDCL</sequence>
<evidence type="ECO:0000256" key="1">
    <source>
        <dbReference type="SAM" id="Coils"/>
    </source>
</evidence>
<organism evidence="2 3">
    <name type="scientific">Vespula squamosa</name>
    <name type="common">Southern yellow jacket</name>
    <name type="synonym">Wasp</name>
    <dbReference type="NCBI Taxonomy" id="30214"/>
    <lineage>
        <taxon>Eukaryota</taxon>
        <taxon>Metazoa</taxon>
        <taxon>Ecdysozoa</taxon>
        <taxon>Arthropoda</taxon>
        <taxon>Hexapoda</taxon>
        <taxon>Insecta</taxon>
        <taxon>Pterygota</taxon>
        <taxon>Neoptera</taxon>
        <taxon>Endopterygota</taxon>
        <taxon>Hymenoptera</taxon>
        <taxon>Apocrita</taxon>
        <taxon>Aculeata</taxon>
        <taxon>Vespoidea</taxon>
        <taxon>Vespidae</taxon>
        <taxon>Vespinae</taxon>
        <taxon>Vespula</taxon>
    </lineage>
</organism>
<dbReference type="Proteomes" id="UP001607302">
    <property type="component" value="Unassembled WGS sequence"/>
</dbReference>
<dbReference type="AlphaFoldDB" id="A0ABD2AAP5"/>
<dbReference type="EMBL" id="JAUDFV010000153">
    <property type="protein sequence ID" value="KAL2717686.1"/>
    <property type="molecule type" value="Genomic_DNA"/>
</dbReference>
<accession>A0ABD2AAP5</accession>
<evidence type="ECO:0000313" key="2">
    <source>
        <dbReference type="EMBL" id="KAL2717686.1"/>
    </source>
</evidence>
<gene>
    <name evidence="2" type="ORF">V1478_013386</name>
</gene>
<protein>
    <submittedName>
        <fullName evidence="2">Protein MIS12</fullName>
    </submittedName>
</protein>
<evidence type="ECO:0000313" key="3">
    <source>
        <dbReference type="Proteomes" id="UP001607302"/>
    </source>
</evidence>
<name>A0ABD2AAP5_VESSQ</name>
<comment type="caution">
    <text evidence="2">The sequence shown here is derived from an EMBL/GenBank/DDBJ whole genome shotgun (WGS) entry which is preliminary data.</text>
</comment>
<proteinExistence type="predicted"/>
<feature type="coiled-coil region" evidence="1">
    <location>
        <begin position="149"/>
        <end position="183"/>
    </location>
</feature>